<reference evidence="2 3" key="1">
    <citation type="submission" date="2021-01" db="EMBL/GenBank/DDBJ databases">
        <title>Evidence that Capnocytophaga endodontalis is a later homotypic synonym for Capnocytophaga genospecies AHN8471, and request for opinion on proposed recognition of strain AHN8471 as type strain of the species.</title>
        <authorList>
            <person name="Nicholson A.C."/>
            <person name="Hopper C.L."/>
            <person name="Gulvik C.A."/>
            <person name="Mcquiston J.R."/>
            <person name="Lau E.F."/>
        </authorList>
    </citation>
    <scope>NUCLEOTIDE SEQUENCE [LARGE SCALE GENOMIC DNA]</scope>
    <source>
        <strain evidence="2 3">AHN9576</strain>
    </source>
</reference>
<feature type="signal peptide" evidence="1">
    <location>
        <begin position="1"/>
        <end position="21"/>
    </location>
</feature>
<comment type="caution">
    <text evidence="2">The sequence shown here is derived from an EMBL/GenBank/DDBJ whole genome shotgun (WGS) entry which is preliminary data.</text>
</comment>
<keyword evidence="1" id="KW-0732">Signal</keyword>
<evidence type="ECO:0000313" key="3">
    <source>
        <dbReference type="Proteomes" id="UP000603506"/>
    </source>
</evidence>
<dbReference type="PROSITE" id="PS51257">
    <property type="entry name" value="PROKAR_LIPOPROTEIN"/>
    <property type="match status" value="1"/>
</dbReference>
<keyword evidence="3" id="KW-1185">Reference proteome</keyword>
<evidence type="ECO:0000313" key="2">
    <source>
        <dbReference type="EMBL" id="MBM0650962.1"/>
    </source>
</evidence>
<dbReference type="EMBL" id="JAEUAH010000013">
    <property type="protein sequence ID" value="MBM0650962.1"/>
    <property type="molecule type" value="Genomic_DNA"/>
</dbReference>
<protein>
    <recommendedName>
        <fullName evidence="4">Lipoprotein</fullName>
    </recommendedName>
</protein>
<evidence type="ECO:0008006" key="4">
    <source>
        <dbReference type="Google" id="ProtNLM"/>
    </source>
</evidence>
<evidence type="ECO:0000256" key="1">
    <source>
        <dbReference type="SAM" id="SignalP"/>
    </source>
</evidence>
<dbReference type="RefSeq" id="WP_203093419.1">
    <property type="nucleotide sequence ID" value="NZ_JAESPH010000004.1"/>
</dbReference>
<gene>
    <name evidence="2" type="ORF">JNB19_09400</name>
</gene>
<name>A0ABS1YX21_9FLAO</name>
<organism evidence="2 3">
    <name type="scientific">Capnocytophaga genosp. AHN8471</name>
    <dbReference type="NCBI Taxonomy" id="327574"/>
    <lineage>
        <taxon>Bacteria</taxon>
        <taxon>Pseudomonadati</taxon>
        <taxon>Bacteroidota</taxon>
        <taxon>Flavobacteriia</taxon>
        <taxon>Flavobacteriales</taxon>
        <taxon>Flavobacteriaceae</taxon>
        <taxon>Capnocytophaga</taxon>
    </lineage>
</organism>
<accession>A0ABS1YX21</accession>
<proteinExistence type="predicted"/>
<sequence>MKKKNLLLVTLSLLFLLFSCKKENEWDIYKAPITSVIRNNLADSLIIGLITRAEEYPQYIYYEKGREYIHWNEINVNKTEIIRKDTIPTVTIYTSKEYRVGSVLPYQKYKLILPPKTKIIKVWDSFLDSILSNAKKEKQELETQKIIKNINKK</sequence>
<dbReference type="Proteomes" id="UP000603506">
    <property type="component" value="Unassembled WGS sequence"/>
</dbReference>
<feature type="chain" id="PRO_5045558430" description="Lipoprotein" evidence="1">
    <location>
        <begin position="22"/>
        <end position="153"/>
    </location>
</feature>